<comment type="caution">
    <text evidence="2">The sequence shown here is derived from an EMBL/GenBank/DDBJ whole genome shotgun (WGS) entry which is preliminary data.</text>
</comment>
<evidence type="ECO:0000259" key="1">
    <source>
        <dbReference type="Pfam" id="PF14267"/>
    </source>
</evidence>
<dbReference type="RefSeq" id="WP_048466931.1">
    <property type="nucleotide sequence ID" value="NZ_LABX01000244.1"/>
</dbReference>
<dbReference type="AlphaFoldDB" id="A0A0J6UR24"/>
<sequence length="317" mass="34829">MERHRVTGRLIKLFITGDDPRSLRTVELDNWWGMAVMGRRSYFKKALARDELSRSCIYLLIRSAGGDDLPEVYVGESDDFVQRYAASPFPIPFDSFVVFTNKDDNLTRAHVKWLEREVWELLSQNEGKVRIANRSTPTGSKLPEAETASMGTFLGNMIYVLEALGFAFFEEPGASLVAPTDVPVAPAQPPVAQSFFASAQPRSETHKAYLDMIGDGYVLRAGSLISPTTTDSLPANVGKLREQLAGENALVPQDGCLRLTKDISFTSPSPASALVKGRSSTGHGDWIRITDRKRLGDVLRERDVLGEGAVPLRSAGP</sequence>
<reference evidence="2 3" key="1">
    <citation type="submission" date="2015-03" db="EMBL/GenBank/DDBJ databases">
        <title>Genome sequencing of Methylobacterium aquaticum DSM16371 type strain.</title>
        <authorList>
            <person name="Chaudhry V."/>
            <person name="Patil P.B."/>
        </authorList>
    </citation>
    <scope>NUCLEOTIDE SEQUENCE [LARGE SCALE GENOMIC DNA]</scope>
    <source>
        <strain evidence="2 3">DSM 16371</strain>
    </source>
</reference>
<accession>A0A0J6UR24</accession>
<name>A0A0J6UR24_9HYPH</name>
<dbReference type="EMBL" id="LABX01000244">
    <property type="protein sequence ID" value="KMO28511.1"/>
    <property type="molecule type" value="Genomic_DNA"/>
</dbReference>
<gene>
    <name evidence="2" type="ORF">VP06_27265</name>
</gene>
<feature type="domain" description="DUF4357" evidence="1">
    <location>
        <begin position="241"/>
        <end position="287"/>
    </location>
</feature>
<dbReference type="Proteomes" id="UP000035929">
    <property type="component" value="Unassembled WGS sequence"/>
</dbReference>
<evidence type="ECO:0000313" key="2">
    <source>
        <dbReference type="EMBL" id="KMO28511.1"/>
    </source>
</evidence>
<protein>
    <recommendedName>
        <fullName evidence="1">DUF4357 domain-containing protein</fullName>
    </recommendedName>
</protein>
<proteinExistence type="predicted"/>
<evidence type="ECO:0000313" key="3">
    <source>
        <dbReference type="Proteomes" id="UP000035929"/>
    </source>
</evidence>
<organism evidence="2 3">
    <name type="scientific">Methylobacterium aquaticum</name>
    <dbReference type="NCBI Taxonomy" id="270351"/>
    <lineage>
        <taxon>Bacteria</taxon>
        <taxon>Pseudomonadati</taxon>
        <taxon>Pseudomonadota</taxon>
        <taxon>Alphaproteobacteria</taxon>
        <taxon>Hyphomicrobiales</taxon>
        <taxon>Methylobacteriaceae</taxon>
        <taxon>Methylobacterium</taxon>
    </lineage>
</organism>
<dbReference type="Pfam" id="PF14267">
    <property type="entry name" value="DUF4357"/>
    <property type="match status" value="1"/>
</dbReference>
<dbReference type="OrthoDB" id="2656488at2"/>
<dbReference type="PATRIC" id="fig|270351.6.peg.3641"/>
<dbReference type="InterPro" id="IPR025579">
    <property type="entry name" value="DUF4357"/>
</dbReference>